<dbReference type="OrthoDB" id="8708674at2"/>
<evidence type="ECO:0000256" key="1">
    <source>
        <dbReference type="SAM" id="MobiDB-lite"/>
    </source>
</evidence>
<evidence type="ECO:0000313" key="2">
    <source>
        <dbReference type="EMBL" id="TFW16528.1"/>
    </source>
</evidence>
<dbReference type="RefSeq" id="WP_135203905.1">
    <property type="nucleotide sequence ID" value="NZ_SPVG01000232.1"/>
</dbReference>
<comment type="caution">
    <text evidence="2">The sequence shown here is derived from an EMBL/GenBank/DDBJ whole genome shotgun (WGS) entry which is preliminary data.</text>
</comment>
<organism evidence="2 3">
    <name type="scientific">Duganella callida</name>
    <dbReference type="NCBI Taxonomy" id="2561932"/>
    <lineage>
        <taxon>Bacteria</taxon>
        <taxon>Pseudomonadati</taxon>
        <taxon>Pseudomonadota</taxon>
        <taxon>Betaproteobacteria</taxon>
        <taxon>Burkholderiales</taxon>
        <taxon>Oxalobacteraceae</taxon>
        <taxon>Telluria group</taxon>
        <taxon>Duganella</taxon>
    </lineage>
</organism>
<name>A0A4Y9S8V2_9BURK</name>
<dbReference type="AlphaFoldDB" id="A0A4Y9S8V2"/>
<dbReference type="EMBL" id="SPVG01000232">
    <property type="protein sequence ID" value="TFW16528.1"/>
    <property type="molecule type" value="Genomic_DNA"/>
</dbReference>
<proteinExistence type="predicted"/>
<accession>A0A4Y9S8V2</accession>
<sequence>MRLPGTRYQEHGWEQVRKLLGACSLQAFRQLEMLHLLDPARHGAMLDAYTDAAAAALHASARTARGQAEGNSYGESVYELSLSLLYELQAQPAFWSAFAAAMAAEHARNGEFWRDAAAEGVVRKKVNDMYATLRDKVDADNYIVATGRDCSPNRIYTYRMLDTAYREIAVLFAGWEQHAAQVGAILGRPLAGLPIEVRQMKSILGCKAEWVIRWSETLEQFGGSPGPLHTRSKRFASLKNSPGKIAALMTEIGDYEELSANMDSAEDRHSDAGEAALWLECYWRVLGESERGEEQGGQREDCILAAPEPESEVAAAGDGDDDGDTPVAQAEAAPPPELLALEQERSGALSLPLRYMELARAAQEAGSWTLRVLHAESLPIRLAVYQKLLGPADDSYPDAWLDPATGELPTLQQLAALDRISMPTLRKRRNEAIARLHAAGAR</sequence>
<gene>
    <name evidence="2" type="ORF">E4L98_23175</name>
</gene>
<evidence type="ECO:0000313" key="3">
    <source>
        <dbReference type="Proteomes" id="UP000297729"/>
    </source>
</evidence>
<reference evidence="2 3" key="1">
    <citation type="submission" date="2019-03" db="EMBL/GenBank/DDBJ databases">
        <title>Draft Genome Sequence of Duganella callidus sp. nov., a Novel Duganella Species Isolated from Cultivated Soil.</title>
        <authorList>
            <person name="Raths R."/>
            <person name="Peta V."/>
            <person name="Bucking H."/>
        </authorList>
    </citation>
    <scope>NUCLEOTIDE SEQUENCE [LARGE SCALE GENOMIC DNA]</scope>
    <source>
        <strain evidence="2 3">DN04</strain>
    </source>
</reference>
<feature type="region of interest" description="Disordered" evidence="1">
    <location>
        <begin position="310"/>
        <end position="330"/>
    </location>
</feature>
<keyword evidence="3" id="KW-1185">Reference proteome</keyword>
<dbReference type="Proteomes" id="UP000297729">
    <property type="component" value="Unassembled WGS sequence"/>
</dbReference>
<protein>
    <submittedName>
        <fullName evidence="2">Uncharacterized protein</fullName>
    </submittedName>
</protein>